<evidence type="ECO:0000259" key="6">
    <source>
        <dbReference type="PROSITE" id="PS50262"/>
    </source>
</evidence>
<dbReference type="Proteomes" id="UP000606274">
    <property type="component" value="Unassembled WGS sequence"/>
</dbReference>
<dbReference type="GO" id="GO:0004930">
    <property type="term" value="F:G protein-coupled receptor activity"/>
    <property type="evidence" value="ECO:0007669"/>
    <property type="project" value="TreeGrafter"/>
</dbReference>
<name>A0A8T0A8J4_SILME</name>
<keyword evidence="4 5" id="KW-0472">Membrane</keyword>
<dbReference type="AlphaFoldDB" id="A0A8T0A8J4"/>
<protein>
    <recommendedName>
        <fullName evidence="6">G-protein coupled receptors family 1 profile domain-containing protein</fullName>
    </recommendedName>
</protein>
<keyword evidence="2 5" id="KW-0812">Transmembrane</keyword>
<dbReference type="PRINTS" id="PR02001">
    <property type="entry name" value="GCR1CAMPR"/>
</dbReference>
<comment type="caution">
    <text evidence="7">The sequence shown here is derived from an EMBL/GenBank/DDBJ whole genome shotgun (WGS) entry which is preliminary data.</text>
</comment>
<feature type="transmembrane region" description="Helical" evidence="5">
    <location>
        <begin position="65"/>
        <end position="86"/>
    </location>
</feature>
<dbReference type="PANTHER" id="PTHR23112">
    <property type="entry name" value="G PROTEIN-COUPLED RECEPTOR 157-RELATED"/>
    <property type="match status" value="1"/>
</dbReference>
<dbReference type="GO" id="GO:0007189">
    <property type="term" value="P:adenylate cyclase-activating G protein-coupled receptor signaling pathway"/>
    <property type="evidence" value="ECO:0007669"/>
    <property type="project" value="TreeGrafter"/>
</dbReference>
<evidence type="ECO:0000313" key="7">
    <source>
        <dbReference type="EMBL" id="KAF7687266.1"/>
    </source>
</evidence>
<dbReference type="PROSITE" id="PS50262">
    <property type="entry name" value="G_PROTEIN_RECEP_F1_2"/>
    <property type="match status" value="1"/>
</dbReference>
<dbReference type="InterPro" id="IPR017452">
    <property type="entry name" value="GPCR_Rhodpsn_7TM"/>
</dbReference>
<feature type="transmembrane region" description="Helical" evidence="5">
    <location>
        <begin position="106"/>
        <end position="125"/>
    </location>
</feature>
<evidence type="ECO:0000256" key="3">
    <source>
        <dbReference type="ARBA" id="ARBA00022989"/>
    </source>
</evidence>
<gene>
    <name evidence="7" type="ORF">HF521_014494</name>
</gene>
<feature type="transmembrane region" description="Helical" evidence="5">
    <location>
        <begin position="299"/>
        <end position="321"/>
    </location>
</feature>
<dbReference type="GO" id="GO:0005886">
    <property type="term" value="C:plasma membrane"/>
    <property type="evidence" value="ECO:0007669"/>
    <property type="project" value="TreeGrafter"/>
</dbReference>
<keyword evidence="8" id="KW-1185">Reference proteome</keyword>
<evidence type="ECO:0000313" key="8">
    <source>
        <dbReference type="Proteomes" id="UP000606274"/>
    </source>
</evidence>
<feature type="transmembrane region" description="Helical" evidence="5">
    <location>
        <begin position="212"/>
        <end position="233"/>
    </location>
</feature>
<evidence type="ECO:0000256" key="2">
    <source>
        <dbReference type="ARBA" id="ARBA00022692"/>
    </source>
</evidence>
<dbReference type="InterPro" id="IPR022343">
    <property type="entry name" value="GCR1-cAMP_receptor"/>
</dbReference>
<feature type="transmembrane region" description="Helical" evidence="5">
    <location>
        <begin position="264"/>
        <end position="287"/>
    </location>
</feature>
<dbReference type="OrthoDB" id="10070607at2759"/>
<feature type="transmembrane region" description="Helical" evidence="5">
    <location>
        <begin position="31"/>
        <end position="53"/>
    </location>
</feature>
<feature type="transmembrane region" description="Helical" evidence="5">
    <location>
        <begin position="146"/>
        <end position="168"/>
    </location>
</feature>
<evidence type="ECO:0000256" key="4">
    <source>
        <dbReference type="ARBA" id="ARBA00023136"/>
    </source>
</evidence>
<accession>A0A8T0A8J4</accession>
<feature type="domain" description="G-protein coupled receptors family 1 profile" evidence="6">
    <location>
        <begin position="43"/>
        <end position="319"/>
    </location>
</feature>
<comment type="subcellular location">
    <subcellularLocation>
        <location evidence="1">Membrane</location>
        <topology evidence="1">Multi-pass membrane protein</topology>
    </subcellularLocation>
</comment>
<dbReference type="Gene3D" id="1.20.1070.10">
    <property type="entry name" value="Rhodopsin 7-helix transmembrane proteins"/>
    <property type="match status" value="1"/>
</dbReference>
<evidence type="ECO:0000256" key="5">
    <source>
        <dbReference type="SAM" id="Phobius"/>
    </source>
</evidence>
<sequence length="364" mass="41378">MQMDMYLSNSSEANATLPSEDWRAVYSAVRWIQMSMALLSILGSGSIIFYTVLQKHVRRSEVQPLFLLSLTDLLLAVSWLSGALLYSNSCESHATCYNLHTVEQTLFMASFFYTLHYVWVLYTGLKEKYYCRLNGFPAQLPAQPSKCSHLVAVMSCVLPLILTVPVFITGNVSHCYVNFTQPYRCLLLHTGSLYLTSQESEMLMACKIVSDYTIAIFLITFFFTLIGIVVLMVKARSVYKRCVTSHGFFADRQRTTLRLLEKRMVLYPSAFFFCWGPAIFLATILLFKPEEVEGKVGVILYILQAFTSGSQGLLNCLVYGWTQQRFYTLSSGPLRDADTQTPLLRSQKNSYNTLYSSSTRLQHI</sequence>
<dbReference type="SUPFAM" id="SSF81321">
    <property type="entry name" value="Family A G protein-coupled receptor-like"/>
    <property type="match status" value="1"/>
</dbReference>
<dbReference type="PANTHER" id="PTHR23112:SF0">
    <property type="entry name" value="TRANSMEMBRANE PROTEIN 116"/>
    <property type="match status" value="1"/>
</dbReference>
<evidence type="ECO:0000256" key="1">
    <source>
        <dbReference type="ARBA" id="ARBA00004141"/>
    </source>
</evidence>
<reference evidence="7" key="1">
    <citation type="submission" date="2020-08" db="EMBL/GenBank/DDBJ databases">
        <title>Chromosome-level assembly of Southern catfish (Silurus meridionalis) provides insights into visual adaptation to the nocturnal and benthic lifestyles.</title>
        <authorList>
            <person name="Zhang Y."/>
            <person name="Wang D."/>
            <person name="Peng Z."/>
        </authorList>
    </citation>
    <scope>NUCLEOTIDE SEQUENCE</scope>
    <source>
        <strain evidence="7">SWU-2019-XX</strain>
        <tissue evidence="7">Muscle</tissue>
    </source>
</reference>
<dbReference type="EMBL" id="JABFDY010000027">
    <property type="protein sequence ID" value="KAF7687266.1"/>
    <property type="molecule type" value="Genomic_DNA"/>
</dbReference>
<organism evidence="7 8">
    <name type="scientific">Silurus meridionalis</name>
    <name type="common">Southern catfish</name>
    <name type="synonym">Silurus soldatovi meridionalis</name>
    <dbReference type="NCBI Taxonomy" id="175797"/>
    <lineage>
        <taxon>Eukaryota</taxon>
        <taxon>Metazoa</taxon>
        <taxon>Chordata</taxon>
        <taxon>Craniata</taxon>
        <taxon>Vertebrata</taxon>
        <taxon>Euteleostomi</taxon>
        <taxon>Actinopterygii</taxon>
        <taxon>Neopterygii</taxon>
        <taxon>Teleostei</taxon>
        <taxon>Ostariophysi</taxon>
        <taxon>Siluriformes</taxon>
        <taxon>Siluridae</taxon>
        <taxon>Silurus</taxon>
    </lineage>
</organism>
<proteinExistence type="predicted"/>
<keyword evidence="3 5" id="KW-1133">Transmembrane helix</keyword>